<dbReference type="PROSITE" id="PS51257">
    <property type="entry name" value="PROKAR_LIPOPROTEIN"/>
    <property type="match status" value="1"/>
</dbReference>
<accession>A0A2U2RHM0</accession>
<keyword evidence="2" id="KW-0732">Signal</keyword>
<evidence type="ECO:0000313" key="3">
    <source>
        <dbReference type="EMBL" id="PWH05348.1"/>
    </source>
</evidence>
<feature type="signal peptide" evidence="2">
    <location>
        <begin position="1"/>
        <end position="19"/>
    </location>
</feature>
<organism evidence="3 4">
    <name type="scientific">Brachybacterium endophyticum</name>
    <dbReference type="NCBI Taxonomy" id="2182385"/>
    <lineage>
        <taxon>Bacteria</taxon>
        <taxon>Bacillati</taxon>
        <taxon>Actinomycetota</taxon>
        <taxon>Actinomycetes</taxon>
        <taxon>Micrococcales</taxon>
        <taxon>Dermabacteraceae</taxon>
        <taxon>Brachybacterium</taxon>
    </lineage>
</organism>
<dbReference type="RefSeq" id="WP_109276312.1">
    <property type="nucleotide sequence ID" value="NZ_QFKX01000005.1"/>
</dbReference>
<feature type="compositionally biased region" description="Polar residues" evidence="1">
    <location>
        <begin position="24"/>
        <end position="37"/>
    </location>
</feature>
<sequence>MSRTLRTLAVPLAAMLMLAGCGNTEESASEPTAQAQQSDGGGVSESDGGGSTAPMDDGGDGSEEADCAPEDFDEVEGMCAGEETALGAPQGDLFSQGQFTVIGYTNYLLTVPADCPEDIVAFVKDAGGDPVECIKVDVDNAQGSEAANVQAAALVSGEGEQFEYEVAWNALDELTPALLDDGPTDVNDGYYYTLADGTEISEDEYDALNNQAADVNDKYMTDDVRPTAKGVEWLVGPAAPEKMSYVELTDTVDTWEASPLE</sequence>
<feature type="region of interest" description="Disordered" evidence="1">
    <location>
        <begin position="23"/>
        <end position="68"/>
    </location>
</feature>
<protein>
    <submittedName>
        <fullName evidence="3">Uncharacterized protein</fullName>
    </submittedName>
</protein>
<name>A0A2U2RHM0_9MICO</name>
<evidence type="ECO:0000256" key="1">
    <source>
        <dbReference type="SAM" id="MobiDB-lite"/>
    </source>
</evidence>
<dbReference type="EMBL" id="QFKX01000005">
    <property type="protein sequence ID" value="PWH05348.1"/>
    <property type="molecule type" value="Genomic_DNA"/>
</dbReference>
<reference evidence="3 4" key="1">
    <citation type="submission" date="2018-05" db="EMBL/GenBank/DDBJ databases">
        <title>Brachybacterium sp. M1HQ-2T, whole genome shotgun sequence.</title>
        <authorList>
            <person name="Tuo L."/>
        </authorList>
    </citation>
    <scope>NUCLEOTIDE SEQUENCE [LARGE SCALE GENOMIC DNA]</scope>
    <source>
        <strain evidence="3 4">M1HQ-2</strain>
    </source>
</reference>
<evidence type="ECO:0000256" key="2">
    <source>
        <dbReference type="SAM" id="SignalP"/>
    </source>
</evidence>
<evidence type="ECO:0000313" key="4">
    <source>
        <dbReference type="Proteomes" id="UP000245590"/>
    </source>
</evidence>
<proteinExistence type="predicted"/>
<feature type="chain" id="PRO_5039361922" evidence="2">
    <location>
        <begin position="20"/>
        <end position="261"/>
    </location>
</feature>
<feature type="compositionally biased region" description="Acidic residues" evidence="1">
    <location>
        <begin position="57"/>
        <end position="68"/>
    </location>
</feature>
<dbReference type="AlphaFoldDB" id="A0A2U2RHM0"/>
<dbReference type="OrthoDB" id="10020387at2"/>
<gene>
    <name evidence="3" type="ORF">DEO23_12200</name>
</gene>
<comment type="caution">
    <text evidence="3">The sequence shown here is derived from an EMBL/GenBank/DDBJ whole genome shotgun (WGS) entry which is preliminary data.</text>
</comment>
<feature type="compositionally biased region" description="Gly residues" evidence="1">
    <location>
        <begin position="39"/>
        <end position="51"/>
    </location>
</feature>
<keyword evidence="4" id="KW-1185">Reference proteome</keyword>
<dbReference type="Proteomes" id="UP000245590">
    <property type="component" value="Unassembled WGS sequence"/>
</dbReference>